<dbReference type="CDD" id="cd00009">
    <property type="entry name" value="AAA"/>
    <property type="match status" value="1"/>
</dbReference>
<dbReference type="SUPFAM" id="SSF52540">
    <property type="entry name" value="P-loop containing nucleoside triphosphate hydrolases"/>
    <property type="match status" value="1"/>
</dbReference>
<dbReference type="GO" id="GO:0005524">
    <property type="term" value="F:ATP binding"/>
    <property type="evidence" value="ECO:0007669"/>
    <property type="project" value="UniProtKB-KW"/>
</dbReference>
<dbReference type="PRINTS" id="PR01590">
    <property type="entry name" value="HTHFIS"/>
</dbReference>
<dbReference type="AlphaFoldDB" id="A0A2G6MTM5"/>
<evidence type="ECO:0000259" key="6">
    <source>
        <dbReference type="PROSITE" id="PS50045"/>
    </source>
</evidence>
<dbReference type="InterPro" id="IPR009057">
    <property type="entry name" value="Homeodomain-like_sf"/>
</dbReference>
<dbReference type="InterPro" id="IPR003593">
    <property type="entry name" value="AAA+_ATPase"/>
</dbReference>
<name>A0A2G6MTM5_9BACT</name>
<feature type="region of interest" description="Disordered" evidence="5">
    <location>
        <begin position="250"/>
        <end position="271"/>
    </location>
</feature>
<accession>A0A2G6MTM5</accession>
<comment type="caution">
    <text evidence="7">The sequence shown here is derived from an EMBL/GenBank/DDBJ whole genome shotgun (WGS) entry which is preliminary data.</text>
</comment>
<dbReference type="EMBL" id="PDTI01000009">
    <property type="protein sequence ID" value="PIE63341.1"/>
    <property type="molecule type" value="Genomic_DNA"/>
</dbReference>
<evidence type="ECO:0000256" key="5">
    <source>
        <dbReference type="SAM" id="MobiDB-lite"/>
    </source>
</evidence>
<dbReference type="PROSITE" id="PS00688">
    <property type="entry name" value="SIGMA54_INTERACT_3"/>
    <property type="match status" value="1"/>
</dbReference>
<evidence type="ECO:0000256" key="1">
    <source>
        <dbReference type="ARBA" id="ARBA00022741"/>
    </source>
</evidence>
<dbReference type="Gene3D" id="1.10.10.60">
    <property type="entry name" value="Homeodomain-like"/>
    <property type="match status" value="1"/>
</dbReference>
<keyword evidence="4" id="KW-0804">Transcription</keyword>
<dbReference type="Gene3D" id="3.40.50.300">
    <property type="entry name" value="P-loop containing nucleotide triphosphate hydrolases"/>
    <property type="match status" value="1"/>
</dbReference>
<dbReference type="InterPro" id="IPR027417">
    <property type="entry name" value="P-loop_NTPase"/>
</dbReference>
<dbReference type="Pfam" id="PF00158">
    <property type="entry name" value="Sigma54_activat"/>
    <property type="match status" value="1"/>
</dbReference>
<dbReference type="PANTHER" id="PTHR32071">
    <property type="entry name" value="TRANSCRIPTIONAL REGULATORY PROTEIN"/>
    <property type="match status" value="1"/>
</dbReference>
<dbReference type="SMART" id="SM00382">
    <property type="entry name" value="AAA"/>
    <property type="match status" value="1"/>
</dbReference>
<evidence type="ECO:0000313" key="7">
    <source>
        <dbReference type="EMBL" id="PIE63341.1"/>
    </source>
</evidence>
<dbReference type="Pfam" id="PF25601">
    <property type="entry name" value="AAA_lid_14"/>
    <property type="match status" value="1"/>
</dbReference>
<feature type="domain" description="Sigma-54 factor interaction" evidence="6">
    <location>
        <begin position="7"/>
        <end position="237"/>
    </location>
</feature>
<reference evidence="7 8" key="1">
    <citation type="submission" date="2017-10" db="EMBL/GenBank/DDBJ databases">
        <title>Novel microbial diversity and functional potential in the marine mammal oral microbiome.</title>
        <authorList>
            <person name="Dudek N.K."/>
            <person name="Sun C.L."/>
            <person name="Burstein D."/>
            <person name="Kantor R.S."/>
            <person name="Aliaga Goltsman D.S."/>
            <person name="Bik E.M."/>
            <person name="Thomas B.C."/>
            <person name="Banfield J.F."/>
            <person name="Relman D.A."/>
        </authorList>
    </citation>
    <scope>NUCLEOTIDE SEQUENCE [LARGE SCALE GENOMIC DNA]</scope>
    <source>
        <strain evidence="7">DOLJORAL78_47_202</strain>
    </source>
</reference>
<dbReference type="InterPro" id="IPR002078">
    <property type="entry name" value="Sigma_54_int"/>
</dbReference>
<dbReference type="Gene3D" id="1.10.8.60">
    <property type="match status" value="1"/>
</dbReference>
<dbReference type="InterPro" id="IPR025944">
    <property type="entry name" value="Sigma_54_int_dom_CS"/>
</dbReference>
<evidence type="ECO:0000313" key="8">
    <source>
        <dbReference type="Proteomes" id="UP000231203"/>
    </source>
</evidence>
<dbReference type="InterPro" id="IPR025662">
    <property type="entry name" value="Sigma_54_int_dom_ATP-bd_1"/>
</dbReference>
<dbReference type="FunFam" id="3.40.50.300:FF:000006">
    <property type="entry name" value="DNA-binding transcriptional regulator NtrC"/>
    <property type="match status" value="1"/>
</dbReference>
<dbReference type="SUPFAM" id="SSF46689">
    <property type="entry name" value="Homeodomain-like"/>
    <property type="match status" value="1"/>
</dbReference>
<dbReference type="Pfam" id="PF02954">
    <property type="entry name" value="HTH_8"/>
    <property type="match status" value="1"/>
</dbReference>
<dbReference type="PROSITE" id="PS00675">
    <property type="entry name" value="SIGMA54_INTERACT_1"/>
    <property type="match status" value="1"/>
</dbReference>
<evidence type="ECO:0000256" key="2">
    <source>
        <dbReference type="ARBA" id="ARBA00022840"/>
    </source>
</evidence>
<dbReference type="GO" id="GO:0006355">
    <property type="term" value="P:regulation of DNA-templated transcription"/>
    <property type="evidence" value="ECO:0007669"/>
    <property type="project" value="InterPro"/>
</dbReference>
<keyword evidence="2" id="KW-0067">ATP-binding</keyword>
<evidence type="ECO:0000256" key="4">
    <source>
        <dbReference type="ARBA" id="ARBA00023163"/>
    </source>
</evidence>
<dbReference type="GO" id="GO:0043565">
    <property type="term" value="F:sequence-specific DNA binding"/>
    <property type="evidence" value="ECO:0007669"/>
    <property type="project" value="InterPro"/>
</dbReference>
<dbReference type="InterPro" id="IPR058031">
    <property type="entry name" value="AAA_lid_NorR"/>
</dbReference>
<keyword evidence="3" id="KW-0805">Transcription regulation</keyword>
<organism evidence="7 8">
    <name type="scientific">Desulfobacter postgatei</name>
    <dbReference type="NCBI Taxonomy" id="2293"/>
    <lineage>
        <taxon>Bacteria</taxon>
        <taxon>Pseudomonadati</taxon>
        <taxon>Thermodesulfobacteriota</taxon>
        <taxon>Desulfobacteria</taxon>
        <taxon>Desulfobacterales</taxon>
        <taxon>Desulfobacteraceae</taxon>
        <taxon>Desulfobacter</taxon>
    </lineage>
</organism>
<proteinExistence type="predicted"/>
<sequence>MTLQIPLIGVSTPMLKIKELISHVAKTCLNILITGETGVGKGVVAQSLHAESNRSGNNFVKINCAALPETLLESELYGYEKGAFTGAHKKRPGKFLTADKGVLFLDEIGDMPLSLQSKMLHVLQSGEFSPLGSDQEYKTDAWVIAATNQHLEENIKNKTFREDLFYRLNIIKINIPPLRERPEDIPALVEFYFKKYSAEYPEVHAERPDSQIMARLTSYHWPGNVRQLQNCIKKQMVLNSWDKIFEELPKDGSSTEASSPEDMPQAQSSDSAMHLPHYAFDDKSGSQRMKIISEFVDLSTSSEKLFEDISLKKIKKLASDKVEKEVIIFVLEKVGWNRSKAAKILKVSYKTLLYKMNEFNVNPPII</sequence>
<evidence type="ECO:0000256" key="3">
    <source>
        <dbReference type="ARBA" id="ARBA00023015"/>
    </source>
</evidence>
<dbReference type="InterPro" id="IPR002197">
    <property type="entry name" value="HTH_Fis"/>
</dbReference>
<keyword evidence="1" id="KW-0547">Nucleotide-binding</keyword>
<dbReference type="PROSITE" id="PS50045">
    <property type="entry name" value="SIGMA54_INTERACT_4"/>
    <property type="match status" value="1"/>
</dbReference>
<dbReference type="Proteomes" id="UP000231203">
    <property type="component" value="Unassembled WGS sequence"/>
</dbReference>
<protein>
    <submittedName>
        <fullName evidence="7">Sigma-54-dependent Fis family transcriptional regulator</fullName>
    </submittedName>
</protein>
<gene>
    <name evidence="7" type="ORF">CSA25_00675</name>
</gene>